<evidence type="ECO:0000313" key="2">
    <source>
        <dbReference type="EMBL" id="OHA67318.1"/>
    </source>
</evidence>
<dbReference type="Proteomes" id="UP000178092">
    <property type="component" value="Unassembled WGS sequence"/>
</dbReference>
<dbReference type="AlphaFoldDB" id="A0A1G2R426"/>
<evidence type="ECO:0000256" key="1">
    <source>
        <dbReference type="SAM" id="Phobius"/>
    </source>
</evidence>
<keyword evidence="1" id="KW-0812">Transmembrane</keyword>
<feature type="transmembrane region" description="Helical" evidence="1">
    <location>
        <begin position="91"/>
        <end position="120"/>
    </location>
</feature>
<organism evidence="2 3">
    <name type="scientific">Candidatus Wildermuthbacteria bacterium RIFCSPHIGHO2_02_FULL_45_25</name>
    <dbReference type="NCBI Taxonomy" id="1802450"/>
    <lineage>
        <taxon>Bacteria</taxon>
        <taxon>Candidatus Wildermuthiibacteriota</taxon>
    </lineage>
</organism>
<accession>A0A1G2R426</accession>
<dbReference type="EMBL" id="MHTV01000013">
    <property type="protein sequence ID" value="OHA67318.1"/>
    <property type="molecule type" value="Genomic_DNA"/>
</dbReference>
<proteinExistence type="predicted"/>
<gene>
    <name evidence="2" type="ORF">A3C04_01195</name>
</gene>
<keyword evidence="1" id="KW-1133">Transmembrane helix</keyword>
<evidence type="ECO:0000313" key="3">
    <source>
        <dbReference type="Proteomes" id="UP000178092"/>
    </source>
</evidence>
<keyword evidence="1" id="KW-0472">Membrane</keyword>
<name>A0A1G2R426_9BACT</name>
<sequence>MLHYEWELIVVPKKHSATRLINKRPPSSPGLWFVGMIGFLCWYFGAILMPYDFREALAFPWFLQPSAHQESTRVIHDAMWQDGWLPRICYILVYGGLLVMTVSFMDTVILVVRWGIWWLCHRTRAKMGN</sequence>
<reference evidence="2 3" key="1">
    <citation type="journal article" date="2016" name="Nat. Commun.">
        <title>Thousands of microbial genomes shed light on interconnected biogeochemical processes in an aquifer system.</title>
        <authorList>
            <person name="Anantharaman K."/>
            <person name="Brown C.T."/>
            <person name="Hug L.A."/>
            <person name="Sharon I."/>
            <person name="Castelle C.J."/>
            <person name="Probst A.J."/>
            <person name="Thomas B.C."/>
            <person name="Singh A."/>
            <person name="Wilkins M.J."/>
            <person name="Karaoz U."/>
            <person name="Brodie E.L."/>
            <person name="Williams K.H."/>
            <person name="Hubbard S.S."/>
            <person name="Banfield J.F."/>
        </authorList>
    </citation>
    <scope>NUCLEOTIDE SEQUENCE [LARGE SCALE GENOMIC DNA]</scope>
</reference>
<comment type="caution">
    <text evidence="2">The sequence shown here is derived from an EMBL/GenBank/DDBJ whole genome shotgun (WGS) entry which is preliminary data.</text>
</comment>
<feature type="transmembrane region" description="Helical" evidence="1">
    <location>
        <begin position="30"/>
        <end position="51"/>
    </location>
</feature>
<protein>
    <submittedName>
        <fullName evidence="2">Uncharacterized protein</fullName>
    </submittedName>
</protein>